<dbReference type="SUPFAM" id="SSF54593">
    <property type="entry name" value="Glyoxalase/Bleomycin resistance protein/Dihydroxybiphenyl dioxygenase"/>
    <property type="match status" value="1"/>
</dbReference>
<dbReference type="AlphaFoldDB" id="A0A0F5L523"/>
<organism evidence="2 3">
    <name type="scientific">Devosia soli</name>
    <dbReference type="NCBI Taxonomy" id="361041"/>
    <lineage>
        <taxon>Bacteria</taxon>
        <taxon>Pseudomonadati</taxon>
        <taxon>Pseudomonadota</taxon>
        <taxon>Alphaproteobacteria</taxon>
        <taxon>Hyphomicrobiales</taxon>
        <taxon>Devosiaceae</taxon>
        <taxon>Devosia</taxon>
    </lineage>
</organism>
<dbReference type="InterPro" id="IPR029068">
    <property type="entry name" value="Glyas_Bleomycin-R_OHBP_Dase"/>
</dbReference>
<dbReference type="GO" id="GO:0016829">
    <property type="term" value="F:lyase activity"/>
    <property type="evidence" value="ECO:0007669"/>
    <property type="project" value="UniProtKB-KW"/>
</dbReference>
<protein>
    <submittedName>
        <fullName evidence="2">Lactoylglutathione lyase</fullName>
    </submittedName>
</protein>
<keyword evidence="3" id="KW-1185">Reference proteome</keyword>
<gene>
    <name evidence="2" type="ORF">VW35_18425</name>
</gene>
<dbReference type="InterPro" id="IPR037523">
    <property type="entry name" value="VOC_core"/>
</dbReference>
<name>A0A0F5L523_9HYPH</name>
<keyword evidence="2" id="KW-0456">Lyase</keyword>
<dbReference type="PANTHER" id="PTHR10374:SF30">
    <property type="entry name" value="LACTOYLGLUTATHIONE LYASE"/>
    <property type="match status" value="1"/>
</dbReference>
<dbReference type="PROSITE" id="PS51819">
    <property type="entry name" value="VOC"/>
    <property type="match status" value="1"/>
</dbReference>
<feature type="domain" description="VOC" evidence="1">
    <location>
        <begin position="3"/>
        <end position="126"/>
    </location>
</feature>
<dbReference type="PATRIC" id="fig|361041.3.peg.3098"/>
<sequence length="131" mass="14862">MAKLAHSMIRVIDEARSVDFYRRAFGLEIVNRIEFADFTLVYMAHELDGFELELTINHGRTEPYNLGDGYGHLAVVVDNLQAEHDRFTAEGFTVGKVVDFKNGTVPVARFFFATDPDGYKIEVIQKGGRFQ</sequence>
<dbReference type="Pfam" id="PF00903">
    <property type="entry name" value="Glyoxalase"/>
    <property type="match status" value="1"/>
</dbReference>
<evidence type="ECO:0000313" key="2">
    <source>
        <dbReference type="EMBL" id="KKB76722.1"/>
    </source>
</evidence>
<evidence type="ECO:0000313" key="3">
    <source>
        <dbReference type="Proteomes" id="UP000033514"/>
    </source>
</evidence>
<dbReference type="OrthoDB" id="4725692at2"/>
<dbReference type="EMBL" id="LAJG01000042">
    <property type="protein sequence ID" value="KKB76722.1"/>
    <property type="molecule type" value="Genomic_DNA"/>
</dbReference>
<dbReference type="Proteomes" id="UP000033514">
    <property type="component" value="Unassembled WGS sequence"/>
</dbReference>
<reference evidence="2 3" key="1">
    <citation type="submission" date="2015-03" db="EMBL/GenBank/DDBJ databases">
        <authorList>
            <person name="Hassan Y.I."/>
            <person name="Lepp D."/>
            <person name="Zhou T."/>
        </authorList>
    </citation>
    <scope>NUCLEOTIDE SEQUENCE [LARGE SCALE GENOMIC DNA]</scope>
    <source>
        <strain evidence="2 3">GH2-10</strain>
    </source>
</reference>
<accession>A0A0F5L523</accession>
<comment type="caution">
    <text evidence="2">The sequence shown here is derived from an EMBL/GenBank/DDBJ whole genome shotgun (WGS) entry which is preliminary data.</text>
</comment>
<dbReference type="Gene3D" id="3.10.180.10">
    <property type="entry name" value="2,3-Dihydroxybiphenyl 1,2-Dioxygenase, domain 1"/>
    <property type="match status" value="1"/>
</dbReference>
<proteinExistence type="predicted"/>
<dbReference type="RefSeq" id="WP_046144504.1">
    <property type="nucleotide sequence ID" value="NZ_LAJG01000042.1"/>
</dbReference>
<dbReference type="InterPro" id="IPR004360">
    <property type="entry name" value="Glyas_Fos-R_dOase_dom"/>
</dbReference>
<evidence type="ECO:0000259" key="1">
    <source>
        <dbReference type="PROSITE" id="PS51819"/>
    </source>
</evidence>
<dbReference type="STRING" id="361041.VW35_18425"/>
<dbReference type="PANTHER" id="PTHR10374">
    <property type="entry name" value="LACTOYLGLUTATHIONE LYASE GLYOXALASE I"/>
    <property type="match status" value="1"/>
</dbReference>